<evidence type="ECO:0000313" key="3">
    <source>
        <dbReference type="Proteomes" id="UP000654345"/>
    </source>
</evidence>
<protein>
    <submittedName>
        <fullName evidence="2">Uncharacterized protein</fullName>
    </submittedName>
</protein>
<comment type="caution">
    <text evidence="2">The sequence shown here is derived from an EMBL/GenBank/DDBJ whole genome shotgun (WGS) entry which is preliminary data.</text>
</comment>
<sequence>MEAQQLNRMLTKAQILAFLGLDHKLKESKEQVMERLMKLIDEDATAWQHLLEMYPEELAVEPVEAQTLLQCTLLERRRWIEEGKLPVLTHRQFRKAGRTLGYPVHDRRMILAITQEDVAKWRGEHTARTKQNRHAGSQKSAESRKEHQRLRKEQQDAWQALIMQWRSHGSSGLVATLELAYWTVWSSRWAKENQLKSRRATKYATRYLEQKSTWYQHKNKAMRLLAQTPYARLSFYRPPEPHKISLHLCETHYEEKREGYYESIWEYLGLNTQEVKACPRCLYAEEKDYYSLYLLEIQTEAIPDLVFSFHMPYPLGQKHFPAPSTLPSVAHVEQEGFFRFGRTLYEAEKITHREKDVQTRFEEALSRLQAYYPAPGTGNGTNDTQQ</sequence>
<dbReference type="RefSeq" id="WP_201371687.1">
    <property type="nucleotide sequence ID" value="NZ_BNJG01000001.1"/>
</dbReference>
<evidence type="ECO:0000256" key="1">
    <source>
        <dbReference type="SAM" id="MobiDB-lite"/>
    </source>
</evidence>
<feature type="region of interest" description="Disordered" evidence="1">
    <location>
        <begin position="122"/>
        <end position="150"/>
    </location>
</feature>
<gene>
    <name evidence="2" type="ORF">KSB_35160</name>
</gene>
<name>A0ABQ3UQI1_9CHLR</name>
<proteinExistence type="predicted"/>
<accession>A0ABQ3UQI1</accession>
<feature type="compositionally biased region" description="Basic and acidic residues" evidence="1">
    <location>
        <begin position="141"/>
        <end position="150"/>
    </location>
</feature>
<organism evidence="2 3">
    <name type="scientific">Ktedonobacter robiniae</name>
    <dbReference type="NCBI Taxonomy" id="2778365"/>
    <lineage>
        <taxon>Bacteria</taxon>
        <taxon>Bacillati</taxon>
        <taxon>Chloroflexota</taxon>
        <taxon>Ktedonobacteria</taxon>
        <taxon>Ktedonobacterales</taxon>
        <taxon>Ktedonobacteraceae</taxon>
        <taxon>Ktedonobacter</taxon>
    </lineage>
</organism>
<evidence type="ECO:0000313" key="2">
    <source>
        <dbReference type="EMBL" id="GHO55041.1"/>
    </source>
</evidence>
<dbReference type="Proteomes" id="UP000654345">
    <property type="component" value="Unassembled WGS sequence"/>
</dbReference>
<dbReference type="EMBL" id="BNJG01000001">
    <property type="protein sequence ID" value="GHO55041.1"/>
    <property type="molecule type" value="Genomic_DNA"/>
</dbReference>
<reference evidence="2 3" key="1">
    <citation type="journal article" date="2021" name="Int. J. Syst. Evol. Microbiol.">
        <title>Reticulibacter mediterranei gen. nov., sp. nov., within the new family Reticulibacteraceae fam. nov., and Ktedonospora formicarum gen. nov., sp. nov., Ktedonobacter robiniae sp. nov., Dictyobacter formicarum sp. nov. and Dictyobacter arantiisoli sp. nov., belonging to the class Ktedonobacteria.</title>
        <authorList>
            <person name="Yabe S."/>
            <person name="Zheng Y."/>
            <person name="Wang C.M."/>
            <person name="Sakai Y."/>
            <person name="Abe K."/>
            <person name="Yokota A."/>
            <person name="Donadio S."/>
            <person name="Cavaletti L."/>
            <person name="Monciardini P."/>
        </authorList>
    </citation>
    <scope>NUCLEOTIDE SEQUENCE [LARGE SCALE GENOMIC DNA]</scope>
    <source>
        <strain evidence="2 3">SOSP1-30</strain>
    </source>
</reference>
<keyword evidence="3" id="KW-1185">Reference proteome</keyword>